<keyword evidence="4 5" id="KW-0413">Isomerase</keyword>
<dbReference type="GO" id="GO:0003723">
    <property type="term" value="F:RNA binding"/>
    <property type="evidence" value="ECO:0007669"/>
    <property type="project" value="InterPro"/>
</dbReference>
<reference evidence="9 10" key="1">
    <citation type="submission" date="2017-10" db="EMBL/GenBank/DDBJ databases">
        <title>Novel microbial diversity and functional potential in the marine mammal oral microbiome.</title>
        <authorList>
            <person name="Dudek N.K."/>
            <person name="Sun C.L."/>
            <person name="Burstein D."/>
            <person name="Kantor R.S."/>
            <person name="Aliaga Goltsman D.S."/>
            <person name="Bik E.M."/>
            <person name="Thomas B.C."/>
            <person name="Banfield J.F."/>
            <person name="Relman D.A."/>
        </authorList>
    </citation>
    <scope>NUCLEOTIDE SEQUENCE [LARGE SCALE GENOMIC DNA]</scope>
    <source>
        <strain evidence="9">DOLJORAL78_47_202</strain>
    </source>
</reference>
<organism evidence="9 10">
    <name type="scientific">Desulfobacter postgatei</name>
    <dbReference type="NCBI Taxonomy" id="2293"/>
    <lineage>
        <taxon>Bacteria</taxon>
        <taxon>Pseudomonadati</taxon>
        <taxon>Thermodesulfobacteriota</taxon>
        <taxon>Desulfobacteria</taxon>
        <taxon>Desulfobacterales</taxon>
        <taxon>Desulfobacteraceae</taxon>
        <taxon>Desulfobacter</taxon>
    </lineage>
</organism>
<dbReference type="PANTHER" id="PTHR13767:SF2">
    <property type="entry name" value="PSEUDOURIDYLATE SYNTHASE TRUB1"/>
    <property type="match status" value="1"/>
</dbReference>
<evidence type="ECO:0000256" key="1">
    <source>
        <dbReference type="ARBA" id="ARBA00000385"/>
    </source>
</evidence>
<comment type="catalytic activity">
    <reaction evidence="1 5">
        <text>uridine(55) in tRNA = pseudouridine(55) in tRNA</text>
        <dbReference type="Rhea" id="RHEA:42532"/>
        <dbReference type="Rhea" id="RHEA-COMP:10101"/>
        <dbReference type="Rhea" id="RHEA-COMP:10102"/>
        <dbReference type="ChEBI" id="CHEBI:65314"/>
        <dbReference type="ChEBI" id="CHEBI:65315"/>
        <dbReference type="EC" id="5.4.99.25"/>
    </reaction>
</comment>
<dbReference type="InterPro" id="IPR002501">
    <property type="entry name" value="PsdUridine_synth_N"/>
</dbReference>
<dbReference type="SUPFAM" id="SSF55120">
    <property type="entry name" value="Pseudouridine synthase"/>
    <property type="match status" value="1"/>
</dbReference>
<feature type="domain" description="Pseudouridine synthase II N-terminal" evidence="7">
    <location>
        <begin position="24"/>
        <end position="180"/>
    </location>
</feature>
<comment type="caution">
    <text evidence="9">The sequence shown here is derived from an EMBL/GenBank/DDBJ whole genome shotgun (WGS) entry which is preliminary data.</text>
</comment>
<evidence type="ECO:0000313" key="9">
    <source>
        <dbReference type="EMBL" id="PIE63206.1"/>
    </source>
</evidence>
<dbReference type="InterPro" id="IPR020103">
    <property type="entry name" value="PsdUridine_synth_cat_dom_sf"/>
</dbReference>
<dbReference type="GO" id="GO:0160148">
    <property type="term" value="F:tRNA pseudouridine(55) synthase activity"/>
    <property type="evidence" value="ECO:0007669"/>
    <property type="project" value="UniProtKB-EC"/>
</dbReference>
<feature type="active site" description="Nucleophile" evidence="5">
    <location>
        <position position="39"/>
    </location>
</feature>
<evidence type="ECO:0000259" key="8">
    <source>
        <dbReference type="Pfam" id="PF16198"/>
    </source>
</evidence>
<dbReference type="AlphaFoldDB" id="A0A2G6MTC4"/>
<dbReference type="PANTHER" id="PTHR13767">
    <property type="entry name" value="TRNA-PSEUDOURIDINE SYNTHASE"/>
    <property type="match status" value="1"/>
</dbReference>
<dbReference type="GO" id="GO:1990481">
    <property type="term" value="P:mRNA pseudouridine synthesis"/>
    <property type="evidence" value="ECO:0007669"/>
    <property type="project" value="TreeGrafter"/>
</dbReference>
<gene>
    <name evidence="5 9" type="primary">truB</name>
    <name evidence="9" type="ORF">CSA25_01350</name>
</gene>
<dbReference type="EC" id="5.4.99.25" evidence="5"/>
<comment type="function">
    <text evidence="5">Responsible for synthesis of pseudouridine from uracil-55 in the psi GC loop of transfer RNAs.</text>
</comment>
<keyword evidence="3 5" id="KW-0819">tRNA processing</keyword>
<proteinExistence type="inferred from homology"/>
<dbReference type="NCBIfam" id="TIGR00431">
    <property type="entry name" value="TruB"/>
    <property type="match status" value="1"/>
</dbReference>
<dbReference type="Pfam" id="PF01509">
    <property type="entry name" value="TruB_N"/>
    <property type="match status" value="1"/>
</dbReference>
<dbReference type="GO" id="GO:0031119">
    <property type="term" value="P:tRNA pseudouridine synthesis"/>
    <property type="evidence" value="ECO:0007669"/>
    <property type="project" value="UniProtKB-UniRule"/>
</dbReference>
<evidence type="ECO:0000259" key="7">
    <source>
        <dbReference type="Pfam" id="PF01509"/>
    </source>
</evidence>
<evidence type="ECO:0000256" key="2">
    <source>
        <dbReference type="ARBA" id="ARBA00005642"/>
    </source>
</evidence>
<protein>
    <recommendedName>
        <fullName evidence="5">tRNA pseudouridine synthase B</fullName>
        <ecNumber evidence="5">5.4.99.25</ecNumber>
    </recommendedName>
    <alternativeName>
        <fullName evidence="5">tRNA pseudouridine(55) synthase</fullName>
        <shortName evidence="5">Psi55 synthase</shortName>
    </alternativeName>
    <alternativeName>
        <fullName evidence="5">tRNA pseudouridylate synthase</fullName>
    </alternativeName>
    <alternativeName>
        <fullName evidence="5">tRNA-uridine isomerase</fullName>
    </alternativeName>
</protein>
<feature type="domain" description="tRNA pseudouridylate synthase B C-terminal" evidence="8">
    <location>
        <begin position="181"/>
        <end position="222"/>
    </location>
</feature>
<dbReference type="Proteomes" id="UP000231203">
    <property type="component" value="Unassembled WGS sequence"/>
</dbReference>
<accession>A0A2G6MTC4</accession>
<dbReference type="InterPro" id="IPR032819">
    <property type="entry name" value="TruB_C"/>
</dbReference>
<sequence>MKSGILVIDKPKGISSTGVVNRIKRLTRVKKNGHTGTLDPFATGVLPIAVGQATRISKYFLKGVKAYYAQVTLGIETDTYDCTGTVKHTASSAHLDSLDSNQVKDVVTGFLGIREQIPPAYSALKYRGQPLYKLARQGQMIQKPARPIKIMAIAMENFRMDTHNHPVFDMRVTCSGGTYIRSLAHDIGKTLGCGAHLSGLQRTRAGPFTIEDAVDLDRVENMSPQDIEDRFIPMSRCLDFLPAVIADRATAEKVKHGQPLSPSDIPMPDALLNAGGKNESQSSHSDIRVLDSDDNLLAIVTPDKSRKAYKYGCVFNA</sequence>
<dbReference type="InterPro" id="IPR014780">
    <property type="entry name" value="tRNA_psdUridine_synth_TruB"/>
</dbReference>
<dbReference type="HAMAP" id="MF_01080">
    <property type="entry name" value="TruB_bact"/>
    <property type="match status" value="1"/>
</dbReference>
<dbReference type="Pfam" id="PF16198">
    <property type="entry name" value="TruB_C_2"/>
    <property type="match status" value="1"/>
</dbReference>
<evidence type="ECO:0000256" key="4">
    <source>
        <dbReference type="ARBA" id="ARBA00023235"/>
    </source>
</evidence>
<dbReference type="CDD" id="cd02573">
    <property type="entry name" value="PseudoU_synth_EcTruB"/>
    <property type="match status" value="1"/>
</dbReference>
<evidence type="ECO:0000313" key="10">
    <source>
        <dbReference type="Proteomes" id="UP000231203"/>
    </source>
</evidence>
<feature type="region of interest" description="Disordered" evidence="6">
    <location>
        <begin position="254"/>
        <end position="287"/>
    </location>
</feature>
<name>A0A2G6MTC4_9BACT</name>
<evidence type="ECO:0000256" key="5">
    <source>
        <dbReference type="HAMAP-Rule" id="MF_01080"/>
    </source>
</evidence>
<dbReference type="EMBL" id="PDTI01000013">
    <property type="protein sequence ID" value="PIE63206.1"/>
    <property type="molecule type" value="Genomic_DNA"/>
</dbReference>
<dbReference type="Gene3D" id="3.30.2350.10">
    <property type="entry name" value="Pseudouridine synthase"/>
    <property type="match status" value="1"/>
</dbReference>
<evidence type="ECO:0000256" key="6">
    <source>
        <dbReference type="SAM" id="MobiDB-lite"/>
    </source>
</evidence>
<evidence type="ECO:0000256" key="3">
    <source>
        <dbReference type="ARBA" id="ARBA00022694"/>
    </source>
</evidence>
<comment type="similarity">
    <text evidence="2 5">Belongs to the pseudouridine synthase TruB family. Type 1 subfamily.</text>
</comment>